<comment type="caution">
    <text evidence="1">The sequence shown here is derived from an EMBL/GenBank/DDBJ whole genome shotgun (WGS) entry which is preliminary data.</text>
</comment>
<accession>A0A9P8CIY4</accession>
<evidence type="ECO:0000313" key="1">
    <source>
        <dbReference type="EMBL" id="KAG9248924.1"/>
    </source>
</evidence>
<gene>
    <name evidence="1" type="ORF">BJ878DRAFT_571958</name>
</gene>
<evidence type="ECO:0000313" key="2">
    <source>
        <dbReference type="Proteomes" id="UP000887226"/>
    </source>
</evidence>
<name>A0A9P8CIY4_9HELO</name>
<proteinExistence type="predicted"/>
<organism evidence="1 2">
    <name type="scientific">Calycina marina</name>
    <dbReference type="NCBI Taxonomy" id="1763456"/>
    <lineage>
        <taxon>Eukaryota</taxon>
        <taxon>Fungi</taxon>
        <taxon>Dikarya</taxon>
        <taxon>Ascomycota</taxon>
        <taxon>Pezizomycotina</taxon>
        <taxon>Leotiomycetes</taxon>
        <taxon>Helotiales</taxon>
        <taxon>Pezizellaceae</taxon>
        <taxon>Calycina</taxon>
    </lineage>
</organism>
<protein>
    <submittedName>
        <fullName evidence="1">Uncharacterized protein</fullName>
    </submittedName>
</protein>
<dbReference type="EMBL" id="MU253741">
    <property type="protein sequence ID" value="KAG9248924.1"/>
    <property type="molecule type" value="Genomic_DNA"/>
</dbReference>
<dbReference type="Proteomes" id="UP000887226">
    <property type="component" value="Unassembled WGS sequence"/>
</dbReference>
<sequence>MIYFYSCGAISKVDLAAPGEVSTPVYNAPRHMVLPGAPVGHEEYNSGEDEDSELEVILEPAFSGVTPEQKQQYLEDWRASLRIRRKKAWTLDRIRIPLNLYKVQELPILYESKRHGVTTELKNHLRDVYSITNETHEAATIGYDRDHGKNKYPEADRWFANKKAHWLIPKEAARRWIVKTRQPLFAVELRNSRRCLLRTDKSLPIKAERGEVLGFVQVQGVHTDESLAKLVLATLKELGSEQKLFAITDDIAVDNGTLCQWLFKYLSKHYDDEHTIHGRPRMQFYGEYSWIRCLAHIVALICNSVLIELKCVTAKLAQKTPD</sequence>
<dbReference type="AlphaFoldDB" id="A0A9P8CIY4"/>
<keyword evidence="2" id="KW-1185">Reference proteome</keyword>
<reference evidence="1" key="1">
    <citation type="journal article" date="2021" name="IMA Fungus">
        <title>Genomic characterization of three marine fungi, including Emericellopsis atlantica sp. nov. with signatures of a generalist lifestyle and marine biomass degradation.</title>
        <authorList>
            <person name="Hagestad O.C."/>
            <person name="Hou L."/>
            <person name="Andersen J.H."/>
            <person name="Hansen E.H."/>
            <person name="Altermark B."/>
            <person name="Li C."/>
            <person name="Kuhnert E."/>
            <person name="Cox R.J."/>
            <person name="Crous P.W."/>
            <person name="Spatafora J.W."/>
            <person name="Lail K."/>
            <person name="Amirebrahimi M."/>
            <person name="Lipzen A."/>
            <person name="Pangilinan J."/>
            <person name="Andreopoulos W."/>
            <person name="Hayes R.D."/>
            <person name="Ng V."/>
            <person name="Grigoriev I.V."/>
            <person name="Jackson S.A."/>
            <person name="Sutton T.D.S."/>
            <person name="Dobson A.D.W."/>
            <person name="Rama T."/>
        </authorList>
    </citation>
    <scope>NUCLEOTIDE SEQUENCE</scope>
    <source>
        <strain evidence="1">TRa3180A</strain>
    </source>
</reference>
<dbReference type="OrthoDB" id="3600147at2759"/>